<evidence type="ECO:0000256" key="6">
    <source>
        <dbReference type="ARBA" id="ARBA00023175"/>
    </source>
</evidence>
<dbReference type="Proteomes" id="UP001605036">
    <property type="component" value="Unassembled WGS sequence"/>
</dbReference>
<evidence type="ECO:0000256" key="4">
    <source>
        <dbReference type="ARBA" id="ARBA00022777"/>
    </source>
</evidence>
<evidence type="ECO:0000256" key="2">
    <source>
        <dbReference type="ARBA" id="ARBA00022679"/>
    </source>
</evidence>
<feature type="domain" description="Kinesin motor" evidence="9">
    <location>
        <begin position="145"/>
        <end position="230"/>
    </location>
</feature>
<evidence type="ECO:0000259" key="9">
    <source>
        <dbReference type="PROSITE" id="PS50067"/>
    </source>
</evidence>
<dbReference type="PROSITE" id="PS50011">
    <property type="entry name" value="PROTEIN_KINASE_DOM"/>
    <property type="match status" value="1"/>
</dbReference>
<dbReference type="PRINTS" id="PR00380">
    <property type="entry name" value="KINESINHEAVY"/>
</dbReference>
<dbReference type="InterPro" id="IPR050205">
    <property type="entry name" value="CDPK_Ser/Thr_kinases"/>
</dbReference>
<comment type="similarity">
    <text evidence="7">Belongs to the TRAFAC class myosin-kinesin ATPase superfamily. Kinesin family.</text>
</comment>
<accession>A0ABD1XIQ4</accession>
<evidence type="ECO:0008006" key="12">
    <source>
        <dbReference type="Google" id="ProtNLM"/>
    </source>
</evidence>
<comment type="caution">
    <text evidence="7">Lacks conserved residue(s) required for the propagation of feature annotation.</text>
</comment>
<evidence type="ECO:0000313" key="10">
    <source>
        <dbReference type="EMBL" id="KAL2608822.1"/>
    </source>
</evidence>
<dbReference type="SUPFAM" id="SSF56112">
    <property type="entry name" value="Protein kinase-like (PK-like)"/>
    <property type="match status" value="1"/>
</dbReference>
<evidence type="ECO:0000256" key="3">
    <source>
        <dbReference type="ARBA" id="ARBA00022741"/>
    </source>
</evidence>
<proteinExistence type="inferred from homology"/>
<dbReference type="GO" id="GO:0005524">
    <property type="term" value="F:ATP binding"/>
    <property type="evidence" value="ECO:0007669"/>
    <property type="project" value="UniProtKB-KW"/>
</dbReference>
<dbReference type="InterPro" id="IPR027417">
    <property type="entry name" value="P-loop_NTPase"/>
</dbReference>
<dbReference type="SMART" id="SM00220">
    <property type="entry name" value="S_TKc"/>
    <property type="match status" value="1"/>
</dbReference>
<evidence type="ECO:0000256" key="1">
    <source>
        <dbReference type="ARBA" id="ARBA00022527"/>
    </source>
</evidence>
<dbReference type="Pfam" id="PF00069">
    <property type="entry name" value="Pkinase"/>
    <property type="match status" value="1"/>
</dbReference>
<reference evidence="10 11" key="1">
    <citation type="submission" date="2024-09" db="EMBL/GenBank/DDBJ databases">
        <title>Chromosome-scale assembly of Riccia fluitans.</title>
        <authorList>
            <person name="Paukszto L."/>
            <person name="Sawicki J."/>
            <person name="Karawczyk K."/>
            <person name="Piernik-Szablinska J."/>
            <person name="Szczecinska M."/>
            <person name="Mazdziarz M."/>
        </authorList>
    </citation>
    <scope>NUCLEOTIDE SEQUENCE [LARGE SCALE GENOMIC DNA]</scope>
    <source>
        <strain evidence="10">Rf_01</strain>
        <tissue evidence="10">Aerial parts of the thallus</tissue>
    </source>
</reference>
<keyword evidence="1" id="KW-0723">Serine/threonine-protein kinase</keyword>
<name>A0ABD1XIQ4_9MARC</name>
<evidence type="ECO:0000259" key="8">
    <source>
        <dbReference type="PROSITE" id="PS50011"/>
    </source>
</evidence>
<evidence type="ECO:0000313" key="11">
    <source>
        <dbReference type="Proteomes" id="UP001605036"/>
    </source>
</evidence>
<dbReference type="Pfam" id="PF00225">
    <property type="entry name" value="Kinesin"/>
    <property type="match status" value="1"/>
</dbReference>
<protein>
    <recommendedName>
        <fullName evidence="12">Protein kinase domain-containing protein</fullName>
    </recommendedName>
</protein>
<dbReference type="AlphaFoldDB" id="A0ABD1XIQ4"/>
<sequence length="230" mass="25786">MLFVSKDENVSLKILDFGLADFIKPDARLSEIAGTPGYMAPEMLQRAYNIEADNWSVGIIAYALISGSRPFEVMTGSEYSELMYNAELKFDEEPWPSISAQAKDFLRHLLHKDPRKRSTAAQTLAHPWIEDMSRGGKQQVDSTSVSLVGSERIRTSGSVGQQLKEAQGINKFLVALGGFISAVNQAHIPYRNHKLTMLLSDYLRRNAKKPTVMNISPVVSYMHETYSSLW</sequence>
<dbReference type="Gene3D" id="1.20.58.980">
    <property type="match status" value="1"/>
</dbReference>
<gene>
    <name evidence="10" type="ORF">R1flu_027395</name>
</gene>
<keyword evidence="2" id="KW-0808">Transferase</keyword>
<keyword evidence="3" id="KW-0547">Nucleotide-binding</keyword>
<dbReference type="EMBL" id="JBHFFA010000008">
    <property type="protein sequence ID" value="KAL2608822.1"/>
    <property type="molecule type" value="Genomic_DNA"/>
</dbReference>
<feature type="domain" description="Protein kinase" evidence="8">
    <location>
        <begin position="1"/>
        <end position="129"/>
    </location>
</feature>
<keyword evidence="4" id="KW-0418">Kinase</keyword>
<evidence type="ECO:0000256" key="5">
    <source>
        <dbReference type="ARBA" id="ARBA00022840"/>
    </source>
</evidence>
<comment type="caution">
    <text evidence="10">The sequence shown here is derived from an EMBL/GenBank/DDBJ whole genome shotgun (WGS) entry which is preliminary data.</text>
</comment>
<organism evidence="10 11">
    <name type="scientific">Riccia fluitans</name>
    <dbReference type="NCBI Taxonomy" id="41844"/>
    <lineage>
        <taxon>Eukaryota</taxon>
        <taxon>Viridiplantae</taxon>
        <taxon>Streptophyta</taxon>
        <taxon>Embryophyta</taxon>
        <taxon>Marchantiophyta</taxon>
        <taxon>Marchantiopsida</taxon>
        <taxon>Marchantiidae</taxon>
        <taxon>Marchantiales</taxon>
        <taxon>Ricciaceae</taxon>
        <taxon>Riccia</taxon>
    </lineage>
</organism>
<keyword evidence="11" id="KW-1185">Reference proteome</keyword>
<dbReference type="GO" id="GO:0004674">
    <property type="term" value="F:protein serine/threonine kinase activity"/>
    <property type="evidence" value="ECO:0007669"/>
    <property type="project" value="UniProtKB-KW"/>
</dbReference>
<dbReference type="SMART" id="SM00129">
    <property type="entry name" value="KISc"/>
    <property type="match status" value="1"/>
</dbReference>
<evidence type="ECO:0000256" key="7">
    <source>
        <dbReference type="PROSITE-ProRule" id="PRU00283"/>
    </source>
</evidence>
<keyword evidence="6" id="KW-0505">Motor protein</keyword>
<keyword evidence="5" id="KW-0067">ATP-binding</keyword>
<dbReference type="PANTHER" id="PTHR24349">
    <property type="entry name" value="SERINE/THREONINE-PROTEIN KINASE"/>
    <property type="match status" value="1"/>
</dbReference>
<dbReference type="InterPro" id="IPR001752">
    <property type="entry name" value="Kinesin_motor_dom"/>
</dbReference>
<dbReference type="Gene3D" id="1.10.510.10">
    <property type="entry name" value="Transferase(Phosphotransferase) domain 1"/>
    <property type="match status" value="1"/>
</dbReference>
<dbReference type="InterPro" id="IPR011009">
    <property type="entry name" value="Kinase-like_dom_sf"/>
</dbReference>
<dbReference type="SUPFAM" id="SSF52540">
    <property type="entry name" value="P-loop containing nucleoside triphosphate hydrolases"/>
    <property type="match status" value="1"/>
</dbReference>
<dbReference type="PROSITE" id="PS50067">
    <property type="entry name" value="KINESIN_MOTOR_2"/>
    <property type="match status" value="1"/>
</dbReference>
<dbReference type="InterPro" id="IPR000719">
    <property type="entry name" value="Prot_kinase_dom"/>
</dbReference>